<feature type="region of interest" description="Disordered" evidence="1">
    <location>
        <begin position="84"/>
        <end position="116"/>
    </location>
</feature>
<dbReference type="KEGG" id="kpin:30173479"/>
<evidence type="ECO:0000259" key="2">
    <source>
        <dbReference type="PROSITE" id="PS51526"/>
    </source>
</evidence>
<evidence type="ECO:0000313" key="5">
    <source>
        <dbReference type="Proteomes" id="UP000094020"/>
    </source>
</evidence>
<dbReference type="AlphaFoldDB" id="A0A1B9I1L7"/>
<dbReference type="GO" id="GO:0003677">
    <property type="term" value="F:DNA binding"/>
    <property type="evidence" value="ECO:0007669"/>
    <property type="project" value="InterPro"/>
</dbReference>
<keyword evidence="5" id="KW-1185">Reference proteome</keyword>
<accession>A0A1B9I1L7</accession>
<reference evidence="3" key="1">
    <citation type="submission" date="2013-07" db="EMBL/GenBank/DDBJ databases">
        <title>The Genome Sequence of Cryptococcus pinus CBS10737.</title>
        <authorList>
            <consortium name="The Broad Institute Genome Sequencing Platform"/>
            <person name="Cuomo C."/>
            <person name="Litvintseva A."/>
            <person name="Chen Y."/>
            <person name="Heitman J."/>
            <person name="Sun S."/>
            <person name="Springer D."/>
            <person name="Dromer F."/>
            <person name="Young S.K."/>
            <person name="Zeng Q."/>
            <person name="Gargeya S."/>
            <person name="Fitzgerald M."/>
            <person name="Abouelleil A."/>
            <person name="Alvarado L."/>
            <person name="Berlin A.M."/>
            <person name="Chapman S.B."/>
            <person name="Dewar J."/>
            <person name="Goldberg J."/>
            <person name="Griggs A."/>
            <person name="Gujja S."/>
            <person name="Hansen M."/>
            <person name="Howarth C."/>
            <person name="Imamovic A."/>
            <person name="Larimer J."/>
            <person name="McCowan C."/>
            <person name="Murphy C."/>
            <person name="Pearson M."/>
            <person name="Priest M."/>
            <person name="Roberts A."/>
            <person name="Saif S."/>
            <person name="Shea T."/>
            <person name="Sykes S."/>
            <person name="Wortman J."/>
            <person name="Nusbaum C."/>
            <person name="Birren B."/>
        </authorList>
    </citation>
    <scope>NUCLEOTIDE SEQUENCE [LARGE SCALE GENOMIC DNA]</scope>
    <source>
        <strain evidence="3">CBS 10737</strain>
    </source>
</reference>
<dbReference type="GO" id="GO:0006355">
    <property type="term" value="P:regulation of DNA-templated transcription"/>
    <property type="evidence" value="ECO:0007669"/>
    <property type="project" value="InterPro"/>
</dbReference>
<evidence type="ECO:0000256" key="1">
    <source>
        <dbReference type="SAM" id="MobiDB-lite"/>
    </source>
</evidence>
<dbReference type="PROSITE" id="PS51526">
    <property type="entry name" value="RFX_DBD"/>
    <property type="match status" value="1"/>
</dbReference>
<dbReference type="EMBL" id="CP144526">
    <property type="protein sequence ID" value="WWC72322.1"/>
    <property type="molecule type" value="Genomic_DNA"/>
</dbReference>
<sequence length="378" mass="41876">MSSGAIHSSPFAGPSQPRKGEDIRVFAPTDSKECISCGKCWPWVVFNVERGHLPSVVCTRCARYDLEVERWKGLGTQMHQDLAKARHKFSKHRGEQSLSQPIPRDTQPRKQSASHQGGSNILYVIAQSQVGSSRSRGQKLLTEKELSIIDVNIPVLRTIAEPQRASIWIQLTYQPTSSQQDQVPQLDIYGSYTAFVGNRKASLDGPALIKLIIKTWADHGVQMRGSPEYTIAALRIRDSSSNSFHQAGKYSQNVTVPIDSGVSISKQIQPVNNSQYVSSSIPNPPHHPPISQITSHAQNALQTEDTSSLQSTHSPRPPQIHPPPESSVLAQPQQSQIQQSLHFANPPDDEVDELEDDVEHRDKEERASSEDQVGDMLL</sequence>
<reference evidence="4" key="4">
    <citation type="submission" date="2024-02" db="EMBL/GenBank/DDBJ databases">
        <title>Comparative genomics of Cryptococcus and Kwoniella reveals pathogenesis evolution and contrasting modes of karyotype evolution via chromosome fusion or intercentromeric recombination.</title>
        <authorList>
            <person name="Coelho M.A."/>
            <person name="David-Palma M."/>
            <person name="Shea T."/>
            <person name="Bowers K."/>
            <person name="McGinley-Smith S."/>
            <person name="Mohammad A.W."/>
            <person name="Gnirke A."/>
            <person name="Yurkov A.M."/>
            <person name="Nowrousian M."/>
            <person name="Sun S."/>
            <person name="Cuomo C.A."/>
            <person name="Heitman J."/>
        </authorList>
    </citation>
    <scope>NUCLEOTIDE SEQUENCE</scope>
    <source>
        <strain evidence="4">CBS 10737</strain>
    </source>
</reference>
<feature type="compositionally biased region" description="Pro residues" evidence="1">
    <location>
        <begin position="315"/>
        <end position="325"/>
    </location>
</feature>
<dbReference type="EMBL" id="KI894012">
    <property type="protein sequence ID" value="OCF49417.1"/>
    <property type="molecule type" value="Genomic_DNA"/>
</dbReference>
<gene>
    <name evidence="3" type="ORF">I206_05110</name>
    <name evidence="4" type="ORF">I206_106284</name>
</gene>
<dbReference type="InterPro" id="IPR003150">
    <property type="entry name" value="DNA-bd_RFX"/>
</dbReference>
<feature type="compositionally biased region" description="Acidic residues" evidence="1">
    <location>
        <begin position="347"/>
        <end position="357"/>
    </location>
</feature>
<dbReference type="GeneID" id="30173479"/>
<organism evidence="3">
    <name type="scientific">Kwoniella pini CBS 10737</name>
    <dbReference type="NCBI Taxonomy" id="1296096"/>
    <lineage>
        <taxon>Eukaryota</taxon>
        <taxon>Fungi</taxon>
        <taxon>Dikarya</taxon>
        <taxon>Basidiomycota</taxon>
        <taxon>Agaricomycotina</taxon>
        <taxon>Tremellomycetes</taxon>
        <taxon>Tremellales</taxon>
        <taxon>Cryptococcaceae</taxon>
        <taxon>Kwoniella</taxon>
    </lineage>
</organism>
<protein>
    <recommendedName>
        <fullName evidence="2">RFX-type winged-helix domain-containing protein</fullName>
    </recommendedName>
</protein>
<feature type="region of interest" description="Disordered" evidence="1">
    <location>
        <begin position="273"/>
        <end position="292"/>
    </location>
</feature>
<feature type="region of interest" description="Disordered" evidence="1">
    <location>
        <begin position="1"/>
        <end position="22"/>
    </location>
</feature>
<name>A0A1B9I1L7_9TREE</name>
<dbReference type="OrthoDB" id="2565196at2759"/>
<evidence type="ECO:0000313" key="3">
    <source>
        <dbReference type="EMBL" id="OCF49417.1"/>
    </source>
</evidence>
<dbReference type="RefSeq" id="XP_019010636.1">
    <property type="nucleotide sequence ID" value="XM_019156834.1"/>
</dbReference>
<feature type="compositionally biased region" description="Basic and acidic residues" evidence="1">
    <location>
        <begin position="358"/>
        <end position="369"/>
    </location>
</feature>
<feature type="compositionally biased region" description="Low complexity" evidence="1">
    <location>
        <begin position="331"/>
        <end position="340"/>
    </location>
</feature>
<feature type="compositionally biased region" description="Polar residues" evidence="1">
    <location>
        <begin position="297"/>
        <end position="314"/>
    </location>
</feature>
<proteinExistence type="predicted"/>
<evidence type="ECO:0000313" key="4">
    <source>
        <dbReference type="EMBL" id="WWC72322.1"/>
    </source>
</evidence>
<feature type="domain" description="RFX-type winged-helix" evidence="2">
    <location>
        <begin position="165"/>
        <end position="238"/>
    </location>
</feature>
<reference evidence="3" key="3">
    <citation type="submission" date="2016-07" db="EMBL/GenBank/DDBJ databases">
        <title>Evolution of pathogenesis and genome organization in the Tremellales.</title>
        <authorList>
            <person name="Cuomo C."/>
            <person name="Litvintseva A."/>
            <person name="Heitman J."/>
            <person name="Chen Y."/>
            <person name="Sun S."/>
            <person name="Springer D."/>
            <person name="Dromer F."/>
            <person name="Young S."/>
            <person name="Zeng Q."/>
            <person name="Chapman S."/>
            <person name="Gujja S."/>
            <person name="Saif S."/>
            <person name="Birren B."/>
        </authorList>
    </citation>
    <scope>NUCLEOTIDE SEQUENCE</scope>
    <source>
        <strain evidence="3">CBS 10737</strain>
    </source>
</reference>
<feature type="region of interest" description="Disordered" evidence="1">
    <location>
        <begin position="297"/>
        <end position="378"/>
    </location>
</feature>
<reference evidence="4" key="2">
    <citation type="submission" date="2013-07" db="EMBL/GenBank/DDBJ databases">
        <authorList>
            <consortium name="The Broad Institute Genome Sequencing Platform"/>
            <person name="Cuomo C."/>
            <person name="Litvintseva A."/>
            <person name="Chen Y."/>
            <person name="Heitman J."/>
            <person name="Sun S."/>
            <person name="Springer D."/>
            <person name="Dromer F."/>
            <person name="Young S.K."/>
            <person name="Zeng Q."/>
            <person name="Gargeya S."/>
            <person name="Fitzgerald M."/>
            <person name="Abouelleil A."/>
            <person name="Alvarado L."/>
            <person name="Berlin A.M."/>
            <person name="Chapman S.B."/>
            <person name="Dewar J."/>
            <person name="Goldberg J."/>
            <person name="Griggs A."/>
            <person name="Gujja S."/>
            <person name="Hansen M."/>
            <person name="Howarth C."/>
            <person name="Imamovic A."/>
            <person name="Larimer J."/>
            <person name="McCowan C."/>
            <person name="Murphy C."/>
            <person name="Pearson M."/>
            <person name="Priest M."/>
            <person name="Roberts A."/>
            <person name="Saif S."/>
            <person name="Shea T."/>
            <person name="Sykes S."/>
            <person name="Wortman J."/>
            <person name="Nusbaum C."/>
            <person name="Birren B."/>
        </authorList>
    </citation>
    <scope>NUCLEOTIDE SEQUENCE</scope>
    <source>
        <strain evidence="4">CBS 10737</strain>
    </source>
</reference>
<dbReference type="Proteomes" id="UP000094020">
    <property type="component" value="Chromosome 8"/>
</dbReference>